<dbReference type="FunFam" id="3.40.50.720:FF:000084">
    <property type="entry name" value="Short-chain dehydrogenase reductase"/>
    <property type="match status" value="1"/>
</dbReference>
<dbReference type="InterPro" id="IPR020904">
    <property type="entry name" value="Sc_DH/Rdtase_CS"/>
</dbReference>
<dbReference type="InterPro" id="IPR036291">
    <property type="entry name" value="NAD(P)-bd_dom_sf"/>
</dbReference>
<evidence type="ECO:0000313" key="3">
    <source>
        <dbReference type="EMBL" id="PLQ00200.1"/>
    </source>
</evidence>
<dbReference type="SUPFAM" id="SSF51735">
    <property type="entry name" value="NAD(P)-binding Rossmann-fold domains"/>
    <property type="match status" value="1"/>
</dbReference>
<evidence type="ECO:0000256" key="1">
    <source>
        <dbReference type="ARBA" id="ARBA00006484"/>
    </source>
</evidence>
<dbReference type="SMART" id="SM00822">
    <property type="entry name" value="PKS_KR"/>
    <property type="match status" value="1"/>
</dbReference>
<reference evidence="3 4" key="1">
    <citation type="submission" date="2017-12" db="EMBL/GenBank/DDBJ databases">
        <title>Genome sequence of the active heterotrophic nitrifier-denitrifier, Cupriavidus pauculus UM1.</title>
        <authorList>
            <person name="Putonti C."/>
            <person name="Castignetti D."/>
        </authorList>
    </citation>
    <scope>NUCLEOTIDE SEQUENCE [LARGE SCALE GENOMIC DNA]</scope>
    <source>
        <strain evidence="3 4">UM1</strain>
    </source>
</reference>
<dbReference type="PRINTS" id="PR00080">
    <property type="entry name" value="SDRFAMILY"/>
</dbReference>
<evidence type="ECO:0000259" key="2">
    <source>
        <dbReference type="SMART" id="SM00822"/>
    </source>
</evidence>
<dbReference type="Pfam" id="PF13561">
    <property type="entry name" value="adh_short_C2"/>
    <property type="match status" value="1"/>
</dbReference>
<dbReference type="PANTHER" id="PTHR42879:SF2">
    <property type="entry name" value="3-OXOACYL-[ACYL-CARRIER-PROTEIN] REDUCTASE FABG"/>
    <property type="match status" value="1"/>
</dbReference>
<dbReference type="EMBL" id="PJRP01000005">
    <property type="protein sequence ID" value="PLQ00200.1"/>
    <property type="molecule type" value="Genomic_DNA"/>
</dbReference>
<feature type="domain" description="Ketoreductase" evidence="2">
    <location>
        <begin position="1"/>
        <end position="183"/>
    </location>
</feature>
<evidence type="ECO:0000313" key="4">
    <source>
        <dbReference type="Proteomes" id="UP000234341"/>
    </source>
</evidence>
<gene>
    <name evidence="3" type="ORF">CYJ10_13875</name>
</gene>
<proteinExistence type="inferred from homology"/>
<comment type="similarity">
    <text evidence="1">Belongs to the short-chain dehydrogenases/reductases (SDR) family.</text>
</comment>
<dbReference type="AlphaFoldDB" id="A0A2N5CD82"/>
<dbReference type="PRINTS" id="PR00081">
    <property type="entry name" value="GDHRDH"/>
</dbReference>
<accession>A0A2N5CD82</accession>
<sequence length="234" mass="23596">MVFGGSRGIGAAIATRLAQDGFHVALTYATRPDKAAEVVARIEAAGGQGLAIAADSADPAAIRAAVRQAVARFGPLDAAVVNAGVLRLGTIDTVADADLGLMLDVNIRGVFVAIQAAAAQVRDGGHLITIGSNTAIRTGAPGGAVYAMTKAAVAALVKNVALELAPRGITINNIQPGPTVTDMTAEMVEHLIPKIPLGRVGRPEEIAGLASWLASPASAYMTGASLTIDGGYVL</sequence>
<organism evidence="3 4">
    <name type="scientific">Cupriavidus pauculus</name>
    <dbReference type="NCBI Taxonomy" id="82633"/>
    <lineage>
        <taxon>Bacteria</taxon>
        <taxon>Pseudomonadati</taxon>
        <taxon>Pseudomonadota</taxon>
        <taxon>Betaproteobacteria</taxon>
        <taxon>Burkholderiales</taxon>
        <taxon>Burkholderiaceae</taxon>
        <taxon>Cupriavidus</taxon>
    </lineage>
</organism>
<protein>
    <submittedName>
        <fullName evidence="3">Oxidoreductase</fullName>
    </submittedName>
</protein>
<comment type="caution">
    <text evidence="3">The sequence shown here is derived from an EMBL/GenBank/DDBJ whole genome shotgun (WGS) entry which is preliminary data.</text>
</comment>
<dbReference type="Proteomes" id="UP000234341">
    <property type="component" value="Unassembled WGS sequence"/>
</dbReference>
<dbReference type="GO" id="GO:0032787">
    <property type="term" value="P:monocarboxylic acid metabolic process"/>
    <property type="evidence" value="ECO:0007669"/>
    <property type="project" value="UniProtKB-ARBA"/>
</dbReference>
<dbReference type="Gene3D" id="3.40.50.720">
    <property type="entry name" value="NAD(P)-binding Rossmann-like Domain"/>
    <property type="match status" value="1"/>
</dbReference>
<dbReference type="InterPro" id="IPR057326">
    <property type="entry name" value="KR_dom"/>
</dbReference>
<dbReference type="InterPro" id="IPR050259">
    <property type="entry name" value="SDR"/>
</dbReference>
<dbReference type="InterPro" id="IPR002347">
    <property type="entry name" value="SDR_fam"/>
</dbReference>
<dbReference type="PANTHER" id="PTHR42879">
    <property type="entry name" value="3-OXOACYL-(ACYL-CARRIER-PROTEIN) REDUCTASE"/>
    <property type="match status" value="1"/>
</dbReference>
<name>A0A2N5CD82_9BURK</name>
<dbReference type="PROSITE" id="PS00061">
    <property type="entry name" value="ADH_SHORT"/>
    <property type="match status" value="1"/>
</dbReference>
<dbReference type="OrthoDB" id="9803333at2"/>